<proteinExistence type="predicted"/>
<comment type="caution">
    <text evidence="1">The sequence shown here is derived from an EMBL/GenBank/DDBJ whole genome shotgun (WGS) entry which is preliminary data.</text>
</comment>
<dbReference type="Proteomes" id="UP000003880">
    <property type="component" value="Unassembled WGS sequence"/>
</dbReference>
<name>D4B940_9ENTR</name>
<dbReference type="AlphaFoldDB" id="D4B940"/>
<dbReference type="HOGENOM" id="CLU_3181813_0_0_6"/>
<evidence type="ECO:0000313" key="2">
    <source>
        <dbReference type="Proteomes" id="UP000003880"/>
    </source>
</evidence>
<protein>
    <submittedName>
        <fullName evidence="1">Uncharacterized protein</fullName>
    </submittedName>
</protein>
<reference evidence="1 2" key="1">
    <citation type="submission" date="2010-02" db="EMBL/GenBank/DDBJ databases">
        <authorList>
            <person name="Weinstock G."/>
            <person name="Sodergren E."/>
            <person name="Clifton S."/>
            <person name="Fulton L."/>
            <person name="Fulton B."/>
            <person name="Courtney L."/>
            <person name="Fronick C."/>
            <person name="Harrison M."/>
            <person name="Strong C."/>
            <person name="Farmer C."/>
            <person name="Delahaunty K."/>
            <person name="Markovic C."/>
            <person name="Hall O."/>
            <person name="Minx P."/>
            <person name="Tomlinson C."/>
            <person name="Mitreva M."/>
            <person name="Nelson J."/>
            <person name="Hou S."/>
            <person name="Wollam A."/>
            <person name="Pepin K.H."/>
            <person name="Johnson M."/>
            <person name="Bhonagiri V."/>
            <person name="Zhang X."/>
            <person name="Suruliraj S."/>
            <person name="Warren W."/>
            <person name="Chinwalla A."/>
            <person name="Mardis E.R."/>
            <person name="Wilson R.K."/>
        </authorList>
    </citation>
    <scope>NUCLEOTIDE SEQUENCE [LARGE SCALE GENOMIC DNA]</scope>
    <source>
        <strain evidence="1 2">ATCC 29220</strain>
    </source>
</reference>
<organism evidence="1 2">
    <name type="scientific">Citrobacter youngae ATCC 29220</name>
    <dbReference type="NCBI Taxonomy" id="500640"/>
    <lineage>
        <taxon>Bacteria</taxon>
        <taxon>Pseudomonadati</taxon>
        <taxon>Pseudomonadota</taxon>
        <taxon>Gammaproteobacteria</taxon>
        <taxon>Enterobacterales</taxon>
        <taxon>Enterobacteriaceae</taxon>
        <taxon>Citrobacter</taxon>
        <taxon>Citrobacter freundii complex</taxon>
    </lineage>
</organism>
<accession>D4B940</accession>
<sequence>MYALGCATGHWEHKLYIGSDVPVSVFPPVRAFLPALSFIMPMQAFI</sequence>
<evidence type="ECO:0000313" key="1">
    <source>
        <dbReference type="EMBL" id="EFE09702.1"/>
    </source>
</evidence>
<dbReference type="EMBL" id="ABWL02000005">
    <property type="protein sequence ID" value="EFE09702.1"/>
    <property type="molecule type" value="Genomic_DNA"/>
</dbReference>
<gene>
    <name evidence="1" type="ORF">CIT292_06978</name>
</gene>